<proteinExistence type="inferred from homology"/>
<organism evidence="7 8">
    <name type="scientific">Naegleria lovaniensis</name>
    <name type="common">Amoeba</name>
    <dbReference type="NCBI Taxonomy" id="51637"/>
    <lineage>
        <taxon>Eukaryota</taxon>
        <taxon>Discoba</taxon>
        <taxon>Heterolobosea</taxon>
        <taxon>Tetramitia</taxon>
        <taxon>Eutetramitia</taxon>
        <taxon>Vahlkampfiidae</taxon>
        <taxon>Naegleria</taxon>
    </lineage>
</organism>
<evidence type="ECO:0000256" key="4">
    <source>
        <dbReference type="ARBA" id="ARBA00023163"/>
    </source>
</evidence>
<evidence type="ECO:0000256" key="5">
    <source>
        <dbReference type="ARBA" id="ARBA00023242"/>
    </source>
</evidence>
<dbReference type="Pfam" id="PF02291">
    <property type="entry name" value="TFIID-31kDa"/>
    <property type="match status" value="1"/>
</dbReference>
<sequence>MQNTPSSGVGSNVQGSSSVPSTNPSSSASGTFFSSTMVNEKDIQNVPKDAIIIEKILQSMGIKEFEPRVTEQLLELVYRYVYEVIEDSFVYMDHAGRSDLDLEDVRLSIQSRVNHSYTEPPPVEFLLEVANQKNSQPILLPKKPRVLLPPQHLCLANRNYQFSKTPTTEEGIAARKKRKQTSHADTMDLNGGATTTNIDNAMQDDVSAASSAHTGAQEPADTNLPASPSNE</sequence>
<reference evidence="7 8" key="1">
    <citation type="journal article" date="2018" name="BMC Genomics">
        <title>The genome of Naegleria lovaniensis, the basis for a comparative approach to unravel pathogenicity factors of the human pathogenic amoeba N. fowleri.</title>
        <authorList>
            <person name="Liechti N."/>
            <person name="Schurch N."/>
            <person name="Bruggmann R."/>
            <person name="Wittwer M."/>
        </authorList>
    </citation>
    <scope>NUCLEOTIDE SEQUENCE [LARGE SCALE GENOMIC DNA]</scope>
    <source>
        <strain evidence="7 8">ATCC 30569</strain>
    </source>
</reference>
<dbReference type="Gene3D" id="1.10.20.10">
    <property type="entry name" value="Histone, subunit A"/>
    <property type="match status" value="1"/>
</dbReference>
<evidence type="ECO:0008006" key="9">
    <source>
        <dbReference type="Google" id="ProtNLM"/>
    </source>
</evidence>
<comment type="subcellular location">
    <subcellularLocation>
        <location evidence="1">Nucleus</location>
    </subcellularLocation>
</comment>
<comment type="caution">
    <text evidence="7">The sequence shown here is derived from an EMBL/GenBank/DDBJ whole genome shotgun (WGS) entry which is preliminary data.</text>
</comment>
<keyword evidence="3" id="KW-0805">Transcription regulation</keyword>
<feature type="region of interest" description="Disordered" evidence="6">
    <location>
        <begin position="166"/>
        <end position="231"/>
    </location>
</feature>
<dbReference type="PANTHER" id="PTHR48068">
    <property type="entry name" value="TAF9 RNA POLYMERASE II, TATA BOX-BINDING PROTEIN (TBP)-ASSOCIATED FACTOR"/>
    <property type="match status" value="1"/>
</dbReference>
<comment type="similarity">
    <text evidence="2">Belongs to the TAF9 family.</text>
</comment>
<protein>
    <recommendedName>
        <fullName evidence="9">Transcription initiation factor TFIID subunit 9</fullName>
    </recommendedName>
</protein>
<accession>A0AA88GDE5</accession>
<dbReference type="GO" id="GO:0003713">
    <property type="term" value="F:transcription coactivator activity"/>
    <property type="evidence" value="ECO:0007669"/>
    <property type="project" value="TreeGrafter"/>
</dbReference>
<evidence type="ECO:0000313" key="8">
    <source>
        <dbReference type="Proteomes" id="UP000816034"/>
    </source>
</evidence>
<dbReference type="AlphaFoldDB" id="A0AA88GDE5"/>
<evidence type="ECO:0000313" key="7">
    <source>
        <dbReference type="EMBL" id="KAG2377379.1"/>
    </source>
</evidence>
<dbReference type="InterPro" id="IPR009072">
    <property type="entry name" value="Histone-fold"/>
</dbReference>
<dbReference type="GO" id="GO:0016251">
    <property type="term" value="F:RNA polymerase II general transcription initiation factor activity"/>
    <property type="evidence" value="ECO:0007669"/>
    <property type="project" value="TreeGrafter"/>
</dbReference>
<dbReference type="SUPFAM" id="SSF47113">
    <property type="entry name" value="Histone-fold"/>
    <property type="match status" value="1"/>
</dbReference>
<dbReference type="PANTHER" id="PTHR48068:SF4">
    <property type="entry name" value="TATA-BOX BINDING PROTEIN ASSOCIATED FACTOR 9"/>
    <property type="match status" value="1"/>
</dbReference>
<dbReference type="RefSeq" id="XP_044544641.1">
    <property type="nucleotide sequence ID" value="XM_044699461.1"/>
</dbReference>
<dbReference type="Proteomes" id="UP000816034">
    <property type="component" value="Unassembled WGS sequence"/>
</dbReference>
<evidence type="ECO:0000256" key="6">
    <source>
        <dbReference type="SAM" id="MobiDB-lite"/>
    </source>
</evidence>
<dbReference type="CDD" id="cd07979">
    <property type="entry name" value="HFD_TAF9"/>
    <property type="match status" value="1"/>
</dbReference>
<keyword evidence="8" id="KW-1185">Reference proteome</keyword>
<evidence type="ECO:0000256" key="3">
    <source>
        <dbReference type="ARBA" id="ARBA00023015"/>
    </source>
</evidence>
<dbReference type="GO" id="GO:0005669">
    <property type="term" value="C:transcription factor TFIID complex"/>
    <property type="evidence" value="ECO:0007669"/>
    <property type="project" value="TreeGrafter"/>
</dbReference>
<dbReference type="InterPro" id="IPR003162">
    <property type="entry name" value="TFIID-31"/>
</dbReference>
<keyword evidence="5" id="KW-0539">Nucleus</keyword>
<dbReference type="GeneID" id="68101744"/>
<evidence type="ECO:0000256" key="1">
    <source>
        <dbReference type="ARBA" id="ARBA00004123"/>
    </source>
</evidence>
<dbReference type="GO" id="GO:0046982">
    <property type="term" value="F:protein heterodimerization activity"/>
    <property type="evidence" value="ECO:0007669"/>
    <property type="project" value="InterPro"/>
</dbReference>
<feature type="region of interest" description="Disordered" evidence="6">
    <location>
        <begin position="1"/>
        <end position="29"/>
    </location>
</feature>
<dbReference type="EMBL" id="PYSW02000038">
    <property type="protein sequence ID" value="KAG2377379.1"/>
    <property type="molecule type" value="Genomic_DNA"/>
</dbReference>
<keyword evidence="4" id="KW-0804">Transcription</keyword>
<dbReference type="InterPro" id="IPR051431">
    <property type="entry name" value="TFIID_subunit_9"/>
</dbReference>
<name>A0AA88GDE5_NAELO</name>
<dbReference type="GO" id="GO:0000124">
    <property type="term" value="C:SAGA complex"/>
    <property type="evidence" value="ECO:0007669"/>
    <property type="project" value="TreeGrafter"/>
</dbReference>
<dbReference type="GO" id="GO:0051123">
    <property type="term" value="P:RNA polymerase II preinitiation complex assembly"/>
    <property type="evidence" value="ECO:0007669"/>
    <property type="project" value="TreeGrafter"/>
</dbReference>
<gene>
    <name evidence="7" type="ORF">C9374_009290</name>
</gene>
<evidence type="ECO:0000256" key="2">
    <source>
        <dbReference type="ARBA" id="ARBA00007646"/>
    </source>
</evidence>